<keyword evidence="3" id="KW-1185">Reference proteome</keyword>
<dbReference type="Proteomes" id="UP001346149">
    <property type="component" value="Unassembled WGS sequence"/>
</dbReference>
<sequence>MQAVDDSENGMLILQETWSDASGSLIVYAPVDLQSINLVMAGGDSNSVPLLPSGFVILPDAYEPSRVGTMMNDGGSICAGSLLTVGFQILVSSIPMAKLTEESVETMNSLITCTVQKIKSALQLP</sequence>
<proteinExistence type="predicted"/>
<dbReference type="Pfam" id="PF25797">
    <property type="entry name" value="PDF2_C"/>
    <property type="match status" value="1"/>
</dbReference>
<dbReference type="AlphaFoldDB" id="A0AAN7KDJ2"/>
<dbReference type="InterPro" id="IPR042160">
    <property type="entry name" value="HD-Zip_IV"/>
</dbReference>
<dbReference type="PANTHER" id="PTHR45654:SF42">
    <property type="entry name" value="HOMEOBOX-LEUCINE ZIPPER PROTEIN HDG6"/>
    <property type="match status" value="1"/>
</dbReference>
<evidence type="ECO:0000313" key="3">
    <source>
        <dbReference type="Proteomes" id="UP001346149"/>
    </source>
</evidence>
<dbReference type="PANTHER" id="PTHR45654">
    <property type="entry name" value="HOMEOBOX-LEUCINE ZIPPER PROTEIN MERISTEM L1"/>
    <property type="match status" value="1"/>
</dbReference>
<dbReference type="EMBL" id="JAXQNO010000024">
    <property type="protein sequence ID" value="KAK4762533.1"/>
    <property type="molecule type" value="Genomic_DNA"/>
</dbReference>
<protein>
    <recommendedName>
        <fullName evidence="1">HD-Zip IV C-terminal domain-containing protein</fullName>
    </recommendedName>
</protein>
<name>A0AAN7KDJ2_TRANT</name>
<evidence type="ECO:0000259" key="1">
    <source>
        <dbReference type="Pfam" id="PF25797"/>
    </source>
</evidence>
<reference evidence="2 3" key="1">
    <citation type="journal article" date="2023" name="Hortic Res">
        <title>Pangenome of water caltrop reveals structural variations and asymmetric subgenome divergence after allopolyploidization.</title>
        <authorList>
            <person name="Zhang X."/>
            <person name="Chen Y."/>
            <person name="Wang L."/>
            <person name="Yuan Y."/>
            <person name="Fang M."/>
            <person name="Shi L."/>
            <person name="Lu R."/>
            <person name="Comes H.P."/>
            <person name="Ma Y."/>
            <person name="Chen Y."/>
            <person name="Huang G."/>
            <person name="Zhou Y."/>
            <person name="Zheng Z."/>
            <person name="Qiu Y."/>
        </authorList>
    </citation>
    <scope>NUCLEOTIDE SEQUENCE [LARGE SCALE GENOMIC DNA]</scope>
    <source>
        <strain evidence="2">F231</strain>
    </source>
</reference>
<accession>A0AAN7KDJ2</accession>
<dbReference type="InterPro" id="IPR057993">
    <property type="entry name" value="HD-Zip_IV_C"/>
</dbReference>
<feature type="domain" description="HD-Zip IV C-terminal" evidence="1">
    <location>
        <begin position="2"/>
        <end position="123"/>
    </location>
</feature>
<comment type="caution">
    <text evidence="2">The sequence shown here is derived from an EMBL/GenBank/DDBJ whole genome shotgun (WGS) entry which is preliminary data.</text>
</comment>
<organism evidence="2 3">
    <name type="scientific">Trapa natans</name>
    <name type="common">Water chestnut</name>
    <dbReference type="NCBI Taxonomy" id="22666"/>
    <lineage>
        <taxon>Eukaryota</taxon>
        <taxon>Viridiplantae</taxon>
        <taxon>Streptophyta</taxon>
        <taxon>Embryophyta</taxon>
        <taxon>Tracheophyta</taxon>
        <taxon>Spermatophyta</taxon>
        <taxon>Magnoliopsida</taxon>
        <taxon>eudicotyledons</taxon>
        <taxon>Gunneridae</taxon>
        <taxon>Pentapetalae</taxon>
        <taxon>rosids</taxon>
        <taxon>malvids</taxon>
        <taxon>Myrtales</taxon>
        <taxon>Lythraceae</taxon>
        <taxon>Trapa</taxon>
    </lineage>
</organism>
<gene>
    <name evidence="2" type="ORF">SAY86_008301</name>
</gene>
<evidence type="ECO:0000313" key="2">
    <source>
        <dbReference type="EMBL" id="KAK4762533.1"/>
    </source>
</evidence>